<dbReference type="AlphaFoldDB" id="X1CES5"/>
<accession>X1CES5</accession>
<name>X1CES5_9ZZZZ</name>
<proteinExistence type="predicted"/>
<evidence type="ECO:0000256" key="1">
    <source>
        <dbReference type="SAM" id="Phobius"/>
    </source>
</evidence>
<sequence>MKKTYIGLIIIGILFGSSIIAYILFLENSFNGTDDIQPPSPSGPILINHTCAHLEDLKRIPDEWILEAKKTLNIAYGHTSHGSQLTSGGMANMEAFMARGDFYSYGSDGGGNDTKLEFYDYNGGFGGILTTTTAHDLGNPNDDAWRQATEEYLDNPANPGTNVVIWSWCQINGHPISTYLSNMESLISAYAPGGSKGRTNETKVTFVFMTGHVNGDGDGGITYD</sequence>
<keyword evidence="1" id="KW-1133">Transmembrane helix</keyword>
<keyword evidence="1" id="KW-0812">Transmembrane</keyword>
<dbReference type="EMBL" id="BART01009923">
    <property type="protein sequence ID" value="GAG82726.1"/>
    <property type="molecule type" value="Genomic_DNA"/>
</dbReference>
<comment type="caution">
    <text evidence="2">The sequence shown here is derived from an EMBL/GenBank/DDBJ whole genome shotgun (WGS) entry which is preliminary data.</text>
</comment>
<feature type="transmembrane region" description="Helical" evidence="1">
    <location>
        <begin position="5"/>
        <end position="25"/>
    </location>
</feature>
<organism evidence="2">
    <name type="scientific">marine sediment metagenome</name>
    <dbReference type="NCBI Taxonomy" id="412755"/>
    <lineage>
        <taxon>unclassified sequences</taxon>
        <taxon>metagenomes</taxon>
        <taxon>ecological metagenomes</taxon>
    </lineage>
</organism>
<protein>
    <submittedName>
        <fullName evidence="2">Uncharacterized protein</fullName>
    </submittedName>
</protein>
<gene>
    <name evidence="2" type="ORF">S01H4_21810</name>
</gene>
<reference evidence="2" key="1">
    <citation type="journal article" date="2014" name="Front. Microbiol.">
        <title>High frequency of phylogenetically diverse reductive dehalogenase-homologous genes in deep subseafloor sedimentary metagenomes.</title>
        <authorList>
            <person name="Kawai M."/>
            <person name="Futagami T."/>
            <person name="Toyoda A."/>
            <person name="Takaki Y."/>
            <person name="Nishi S."/>
            <person name="Hori S."/>
            <person name="Arai W."/>
            <person name="Tsubouchi T."/>
            <person name="Morono Y."/>
            <person name="Uchiyama I."/>
            <person name="Ito T."/>
            <person name="Fujiyama A."/>
            <person name="Inagaki F."/>
            <person name="Takami H."/>
        </authorList>
    </citation>
    <scope>NUCLEOTIDE SEQUENCE</scope>
    <source>
        <strain evidence="2">Expedition CK06-06</strain>
    </source>
</reference>
<keyword evidence="1" id="KW-0472">Membrane</keyword>
<feature type="non-terminal residue" evidence="2">
    <location>
        <position position="224"/>
    </location>
</feature>
<evidence type="ECO:0000313" key="2">
    <source>
        <dbReference type="EMBL" id="GAG82726.1"/>
    </source>
</evidence>